<name>A0A8X6PIE3_NEPPI</name>
<reference evidence="7" key="1">
    <citation type="submission" date="2020-08" db="EMBL/GenBank/DDBJ databases">
        <title>Multicomponent nature underlies the extraordinary mechanical properties of spider dragline silk.</title>
        <authorList>
            <person name="Kono N."/>
            <person name="Nakamura H."/>
            <person name="Mori M."/>
            <person name="Yoshida Y."/>
            <person name="Ohtoshi R."/>
            <person name="Malay A.D."/>
            <person name="Moran D.A.P."/>
            <person name="Tomita M."/>
            <person name="Numata K."/>
            <person name="Arakawa K."/>
        </authorList>
    </citation>
    <scope>NUCLEOTIDE SEQUENCE</scope>
</reference>
<protein>
    <submittedName>
        <fullName evidence="7">Sushi, von Willebrand factor type A, EGF and pentraxin domain-containing protein 1</fullName>
    </submittedName>
</protein>
<dbReference type="OrthoDB" id="6428875at2759"/>
<feature type="domain" description="Sushi" evidence="6">
    <location>
        <begin position="818"/>
        <end position="876"/>
    </location>
</feature>
<keyword evidence="1 5" id="KW-0768">Sushi</keyword>
<evidence type="ECO:0000256" key="4">
    <source>
        <dbReference type="ARBA" id="ARBA00023180"/>
    </source>
</evidence>
<feature type="domain" description="Sushi" evidence="6">
    <location>
        <begin position="588"/>
        <end position="646"/>
    </location>
</feature>
<feature type="domain" description="Sushi" evidence="6">
    <location>
        <begin position="933"/>
        <end position="991"/>
    </location>
</feature>
<comment type="caution">
    <text evidence="7">The sequence shown here is derived from an EMBL/GenBank/DDBJ whole genome shotgun (WGS) entry which is preliminary data.</text>
</comment>
<organism evidence="7 8">
    <name type="scientific">Nephila pilipes</name>
    <name type="common">Giant wood spider</name>
    <name type="synonym">Nephila maculata</name>
    <dbReference type="NCBI Taxonomy" id="299642"/>
    <lineage>
        <taxon>Eukaryota</taxon>
        <taxon>Metazoa</taxon>
        <taxon>Ecdysozoa</taxon>
        <taxon>Arthropoda</taxon>
        <taxon>Chelicerata</taxon>
        <taxon>Arachnida</taxon>
        <taxon>Araneae</taxon>
        <taxon>Araneomorphae</taxon>
        <taxon>Entelegynae</taxon>
        <taxon>Araneoidea</taxon>
        <taxon>Nephilidae</taxon>
        <taxon>Nephila</taxon>
    </lineage>
</organism>
<feature type="domain" description="Sushi" evidence="6">
    <location>
        <begin position="406"/>
        <end position="461"/>
    </location>
</feature>
<keyword evidence="2" id="KW-0677">Repeat</keyword>
<dbReference type="Proteomes" id="UP000887013">
    <property type="component" value="Unassembled WGS sequence"/>
</dbReference>
<dbReference type="EMBL" id="BMAW01116230">
    <property type="protein sequence ID" value="GFT69766.1"/>
    <property type="molecule type" value="Genomic_DNA"/>
</dbReference>
<dbReference type="Pfam" id="PF00084">
    <property type="entry name" value="Sushi"/>
    <property type="match status" value="4"/>
</dbReference>
<feature type="domain" description="Sushi" evidence="6">
    <location>
        <begin position="349"/>
        <end position="403"/>
    </location>
</feature>
<feature type="domain" description="Sushi" evidence="6">
    <location>
        <begin position="472"/>
        <end position="531"/>
    </location>
</feature>
<feature type="domain" description="Sushi" evidence="6">
    <location>
        <begin position="1161"/>
        <end position="1219"/>
    </location>
</feature>
<dbReference type="SUPFAM" id="SSF57535">
    <property type="entry name" value="Complement control module/SCR domain"/>
    <property type="match status" value="11"/>
</dbReference>
<keyword evidence="4" id="KW-0325">Glycoprotein</keyword>
<feature type="non-terminal residue" evidence="7">
    <location>
        <position position="1274"/>
    </location>
</feature>
<evidence type="ECO:0000256" key="5">
    <source>
        <dbReference type="PROSITE-ProRule" id="PRU00302"/>
    </source>
</evidence>
<feature type="disulfide bond" evidence="5">
    <location>
        <begin position="474"/>
        <end position="517"/>
    </location>
</feature>
<evidence type="ECO:0000313" key="7">
    <source>
        <dbReference type="EMBL" id="GFT69766.1"/>
    </source>
</evidence>
<evidence type="ECO:0000313" key="8">
    <source>
        <dbReference type="Proteomes" id="UP000887013"/>
    </source>
</evidence>
<dbReference type="AlphaFoldDB" id="A0A8X6PIE3"/>
<feature type="disulfide bond" evidence="5">
    <location>
        <begin position="502"/>
        <end position="529"/>
    </location>
</feature>
<sequence>MSRYIVAQVFSVICRPSDLPNGVIIIGRCSYQNSDVCNAYCVNQGQVVWKENITCLPEGKWSPLPICHTDSSLELIRCNKLTDITQTKLSACVKIKISVRGSTSTPRTICPEILRLFVKFGNCSTKLGTECAVSCHDGSYVLLCATSKRDNCTFPVTALCPELRNVKLINCSRVHGAFCKVRCPNGVIAAEEIICLPTNRWSPLPLCSFRSQCSDQKLPAHVRFINNACKRSTALRCKVGCEIHASSLASNFTIHQLVFVRDIECSPSGMWHNLPDCENAKRMFLYESTEKWQCSKPKQYKNAFAYKVCSLWEGSVCHYKCQRGFISIGSKTIRCFMKQWVGEPKCKSVFCPLLPKSFNFDNTCRRIIGSSCYLQCKSGILVGNSRVTCYLSGKWSTLPICSPFSKNCPRYISPYITFVHKCSFKDEAKCQIRCPQNFALVGWHFIKCENGTWKNIPQCFSQRISPYKLLKIKCNFPPRLYGNVKITGSCNPEGGVTCDIACRDGSARITGPNATTCLPPGLWSKIKPCSGGKSYCSLPMFHKHLEVADDCSGKEVGSTCNVRCKYRPKISSFIICTNKLKWSSLPKCSCPLPILRKDIGFRENCADKHPGQKCSLRCKKRYSMVKRSYIMCTNKLEWSSQPTCIRPRCLKPKLTKTLSFKEDCTSKLSGDHCKLECKEGGKLLKHSTIQCIKATHWTKQPKCTCPLPFLTKGVKMNNDCREILPGQKCFLSCKSNSFKISRNYITCEISTRWSDTPECNKKFCPKPILTNALIFEEDCTSKAFSDHCHVSCKELGKPFKLNYIVCLNNMRWTTLPLCTCPMPSLPDFIETKNDCKSKFPGQHCLLICKNGMQIEGSTTITCQNSSKWSKVPKCKRNYCIKRKLPETLLYSQDCTAVSPRKRCLLECKEGGKFFGPNFIVCIHRFLWTPMPTCSCPIPNLSDDIIVIEICDKKRIGQKCHLKCKEHMSLIGKNFIICQNNTRWSHLPKCKRITCLRLKLPLHLSLKEDCSSKYPGESCRLKCTAGGEIIGNHTVTCIEGKKWTILPKCTCPSVKQSDQLILIENCSKKFIGQRCRLKCKFNPSEVKYVICKGNGQWSSLPKCSKFYCIPPKLPKTLAYAENCSSLLPGKSCSVKCKAGGKVIGSSKIMCINVTKWSVFPRCTCHFPLLTEELSTAQKCNHKTVGEKCYVTCKKPLTIIGKDYILCQKDGHWSPLPQCKKLFCPKPKQNNVLKFRENCSTKAVAKHCQLQCREGGSFIGPNYVTCKINATNLYWT</sequence>
<dbReference type="InterPro" id="IPR035976">
    <property type="entry name" value="Sushi/SCR/CCP_sf"/>
</dbReference>
<proteinExistence type="predicted"/>
<gene>
    <name evidence="7" type="primary">Svep1_29</name>
    <name evidence="7" type="ORF">NPIL_445101</name>
</gene>
<comment type="caution">
    <text evidence="5">Lacks conserved residue(s) required for the propagation of feature annotation.</text>
</comment>
<dbReference type="PROSITE" id="PS50923">
    <property type="entry name" value="SUSHI"/>
    <property type="match status" value="9"/>
</dbReference>
<dbReference type="PANTHER" id="PTHR19325">
    <property type="entry name" value="COMPLEMENT COMPONENT-RELATED SUSHI DOMAIN-CONTAINING"/>
    <property type="match status" value="1"/>
</dbReference>
<dbReference type="InterPro" id="IPR000436">
    <property type="entry name" value="Sushi_SCR_CCP_dom"/>
</dbReference>
<feature type="domain" description="Sushi" evidence="6">
    <location>
        <begin position="701"/>
        <end position="761"/>
    </location>
</feature>
<evidence type="ECO:0000256" key="3">
    <source>
        <dbReference type="ARBA" id="ARBA00023157"/>
    </source>
</evidence>
<dbReference type="InterPro" id="IPR050350">
    <property type="entry name" value="Compl-Cell_Adhes-Reg"/>
</dbReference>
<dbReference type="SMART" id="SM00032">
    <property type="entry name" value="CCP"/>
    <property type="match status" value="18"/>
</dbReference>
<keyword evidence="3 5" id="KW-1015">Disulfide bond</keyword>
<dbReference type="CDD" id="cd00033">
    <property type="entry name" value="CCP"/>
    <property type="match status" value="4"/>
</dbReference>
<evidence type="ECO:0000256" key="2">
    <source>
        <dbReference type="ARBA" id="ARBA00022737"/>
    </source>
</evidence>
<dbReference type="Gene3D" id="2.10.70.10">
    <property type="entry name" value="Complement Module, domain 1"/>
    <property type="match status" value="7"/>
</dbReference>
<dbReference type="PANTHER" id="PTHR19325:SF560">
    <property type="entry name" value="SUSHI, VON WILLEBRAND FACTOR TYPE A, EGF AND PENTRAXIN DOMAIN-CONTAINING PROTEIN 1"/>
    <property type="match status" value="1"/>
</dbReference>
<keyword evidence="8" id="KW-1185">Reference proteome</keyword>
<evidence type="ECO:0000259" key="6">
    <source>
        <dbReference type="PROSITE" id="PS50923"/>
    </source>
</evidence>
<feature type="domain" description="Sushi" evidence="6">
    <location>
        <begin position="292"/>
        <end position="348"/>
    </location>
</feature>
<accession>A0A8X6PIE3</accession>
<evidence type="ECO:0000256" key="1">
    <source>
        <dbReference type="ARBA" id="ARBA00022659"/>
    </source>
</evidence>